<name>A0ABT8L5L8_9BACT</name>
<feature type="signal peptide" evidence="1">
    <location>
        <begin position="1"/>
        <end position="18"/>
    </location>
</feature>
<dbReference type="Proteomes" id="UP001172083">
    <property type="component" value="Unassembled WGS sequence"/>
</dbReference>
<reference evidence="2" key="1">
    <citation type="submission" date="2023-06" db="EMBL/GenBank/DDBJ databases">
        <title>Genomic of Agaribacillus aureum.</title>
        <authorList>
            <person name="Wang G."/>
        </authorList>
    </citation>
    <scope>NUCLEOTIDE SEQUENCE</scope>
    <source>
        <strain evidence="2">BMA12</strain>
    </source>
</reference>
<dbReference type="RefSeq" id="WP_346757444.1">
    <property type="nucleotide sequence ID" value="NZ_JAUJEB010000001.1"/>
</dbReference>
<keyword evidence="1" id="KW-0732">Signal</keyword>
<gene>
    <name evidence="2" type="ORF">QQ020_08660</name>
</gene>
<dbReference type="InterPro" id="IPR025348">
    <property type="entry name" value="DUF4252"/>
</dbReference>
<comment type="caution">
    <text evidence="2">The sequence shown here is derived from an EMBL/GenBank/DDBJ whole genome shotgun (WGS) entry which is preliminary data.</text>
</comment>
<accession>A0ABT8L5L8</accession>
<organism evidence="2 3">
    <name type="scientific">Agaribacillus aureus</name>
    <dbReference type="NCBI Taxonomy" id="3051825"/>
    <lineage>
        <taxon>Bacteria</taxon>
        <taxon>Pseudomonadati</taxon>
        <taxon>Bacteroidota</taxon>
        <taxon>Cytophagia</taxon>
        <taxon>Cytophagales</taxon>
        <taxon>Splendidivirgaceae</taxon>
        <taxon>Agaribacillus</taxon>
    </lineage>
</organism>
<evidence type="ECO:0000313" key="2">
    <source>
        <dbReference type="EMBL" id="MDN5212120.1"/>
    </source>
</evidence>
<keyword evidence="3" id="KW-1185">Reference proteome</keyword>
<sequence>MRALIILMITICANVCSAMGQVDAIDKYFKKYIDDPDFVSIYITGKMFSLMAEIPQEEEDYYIKKQLEDLEGLRILTSSKINGRRLYQEVNDKLGDNGYDMLMIVKEDDEEFKFLVKESGGVIKELLMVSGHYNDFLMLSLVGVIDLKTIAKISKSMDIDGLDKFEQLGN</sequence>
<protein>
    <submittedName>
        <fullName evidence="2">DUF4252 domain-containing protein</fullName>
    </submittedName>
</protein>
<evidence type="ECO:0000256" key="1">
    <source>
        <dbReference type="SAM" id="SignalP"/>
    </source>
</evidence>
<feature type="chain" id="PRO_5047020937" evidence="1">
    <location>
        <begin position="19"/>
        <end position="170"/>
    </location>
</feature>
<dbReference type="Pfam" id="PF14060">
    <property type="entry name" value="DUF4252"/>
    <property type="match status" value="1"/>
</dbReference>
<dbReference type="EMBL" id="JAUJEB010000001">
    <property type="protein sequence ID" value="MDN5212120.1"/>
    <property type="molecule type" value="Genomic_DNA"/>
</dbReference>
<proteinExistence type="predicted"/>
<evidence type="ECO:0000313" key="3">
    <source>
        <dbReference type="Proteomes" id="UP001172083"/>
    </source>
</evidence>